<sequence length="257" mass="28553">MHDEGVTYEGLRLGSSRAFADVLRDDGPVMRRVAALYVGPGEVDTLVRHTWSVALPGLDMFTWHTSLRAWLTGILVTQGRARAGRDNTCGIDDAPAPRDRPAPGPVPWATLPWSAHWGDDGWVVVRRTLVAQPLAVREVLWLHDVEGWPWRDVLDALGLTEEDGSRLLDDGRSALATAVARHLGADGSDGSRRERLEAVAALLRWLRSDTADPPAPDPALGRTFAAWRRRRAVPVWRRWRWEHGRVRDGARVTAAGR</sequence>
<dbReference type="EMBL" id="JBHSLD010000001">
    <property type="protein sequence ID" value="MFC5379432.1"/>
    <property type="molecule type" value="Genomic_DNA"/>
</dbReference>
<keyword evidence="2" id="KW-1185">Reference proteome</keyword>
<organism evidence="1 2">
    <name type="scientific">Aquipuribacter nitratireducens</name>
    <dbReference type="NCBI Taxonomy" id="650104"/>
    <lineage>
        <taxon>Bacteria</taxon>
        <taxon>Bacillati</taxon>
        <taxon>Actinomycetota</taxon>
        <taxon>Actinomycetes</taxon>
        <taxon>Micrococcales</taxon>
        <taxon>Intrasporangiaceae</taxon>
        <taxon>Aquipuribacter</taxon>
    </lineage>
</organism>
<gene>
    <name evidence="1" type="ORF">ACFPJ6_01380</name>
</gene>
<evidence type="ECO:0000313" key="1">
    <source>
        <dbReference type="EMBL" id="MFC5379432.1"/>
    </source>
</evidence>
<evidence type="ECO:0000313" key="2">
    <source>
        <dbReference type="Proteomes" id="UP001596122"/>
    </source>
</evidence>
<dbReference type="SUPFAM" id="SSF88946">
    <property type="entry name" value="Sigma2 domain of RNA polymerase sigma factors"/>
    <property type="match status" value="1"/>
</dbReference>
<comment type="caution">
    <text evidence="1">The sequence shown here is derived from an EMBL/GenBank/DDBJ whole genome shotgun (WGS) entry which is preliminary data.</text>
</comment>
<reference evidence="2" key="1">
    <citation type="journal article" date="2019" name="Int. J. Syst. Evol. Microbiol.">
        <title>The Global Catalogue of Microorganisms (GCM) 10K type strain sequencing project: providing services to taxonomists for standard genome sequencing and annotation.</title>
        <authorList>
            <consortium name="The Broad Institute Genomics Platform"/>
            <consortium name="The Broad Institute Genome Sequencing Center for Infectious Disease"/>
            <person name="Wu L."/>
            <person name="Ma J."/>
        </authorList>
    </citation>
    <scope>NUCLEOTIDE SEQUENCE [LARGE SCALE GENOMIC DNA]</scope>
    <source>
        <strain evidence="2">CCUG 43114</strain>
    </source>
</reference>
<name>A0ABW0GJ94_9MICO</name>
<protein>
    <submittedName>
        <fullName evidence="1">RNA polymerase sigma factor</fullName>
    </submittedName>
</protein>
<dbReference type="RefSeq" id="WP_340266387.1">
    <property type="nucleotide sequence ID" value="NZ_JBBEOG010000001.1"/>
</dbReference>
<dbReference type="Proteomes" id="UP001596122">
    <property type="component" value="Unassembled WGS sequence"/>
</dbReference>
<accession>A0ABW0GJ94</accession>
<proteinExistence type="predicted"/>
<dbReference type="InterPro" id="IPR013325">
    <property type="entry name" value="RNA_pol_sigma_r2"/>
</dbReference>